<dbReference type="RefSeq" id="WP_092590119.1">
    <property type="nucleotide sequence ID" value="NZ_FMWL01000005.1"/>
</dbReference>
<dbReference type="SUPFAM" id="SSF51735">
    <property type="entry name" value="NAD(P)-binding Rossmann-fold domains"/>
    <property type="match status" value="1"/>
</dbReference>
<reference evidence="8 9" key="1">
    <citation type="submission" date="2016-10" db="EMBL/GenBank/DDBJ databases">
        <authorList>
            <person name="de Groot N.N."/>
        </authorList>
    </citation>
    <scope>NUCLEOTIDE SEQUENCE [LARGE SCALE GENOMIC DNA]</scope>
    <source>
        <strain evidence="8 9">DSM 2784</strain>
    </source>
</reference>
<evidence type="ECO:0000256" key="2">
    <source>
        <dbReference type="ARBA" id="ARBA00009463"/>
    </source>
</evidence>
<evidence type="ECO:0000259" key="6">
    <source>
        <dbReference type="Pfam" id="PF00725"/>
    </source>
</evidence>
<dbReference type="GO" id="GO:0070403">
    <property type="term" value="F:NAD+ binding"/>
    <property type="evidence" value="ECO:0007669"/>
    <property type="project" value="InterPro"/>
</dbReference>
<evidence type="ECO:0000256" key="3">
    <source>
        <dbReference type="ARBA" id="ARBA00023002"/>
    </source>
</evidence>
<dbReference type="AlphaFoldDB" id="A0A1G5RZ61"/>
<feature type="domain" description="3-hydroxyacyl-CoA dehydrogenase C-terminal" evidence="6">
    <location>
        <begin position="187"/>
        <end position="285"/>
    </location>
</feature>
<gene>
    <name evidence="8" type="ORF">SAMN03080599_01333</name>
</gene>
<evidence type="ECO:0000313" key="8">
    <source>
        <dbReference type="EMBL" id="SCZ78599.1"/>
    </source>
</evidence>
<evidence type="ECO:0000256" key="1">
    <source>
        <dbReference type="ARBA" id="ARBA00005086"/>
    </source>
</evidence>
<dbReference type="Gene3D" id="1.10.1040.10">
    <property type="entry name" value="N-(1-d-carboxylethyl)-l-norvaline Dehydrogenase, domain 2"/>
    <property type="match status" value="1"/>
</dbReference>
<dbReference type="InterPro" id="IPR022694">
    <property type="entry name" value="3-OHacyl-CoA_DH"/>
</dbReference>
<evidence type="ECO:0000313" key="9">
    <source>
        <dbReference type="Proteomes" id="UP000199208"/>
    </source>
</evidence>
<dbReference type="OrthoDB" id="9815331at2"/>
<dbReference type="GO" id="GO:0006635">
    <property type="term" value="P:fatty acid beta-oxidation"/>
    <property type="evidence" value="ECO:0007669"/>
    <property type="project" value="TreeGrafter"/>
</dbReference>
<dbReference type="PIRSF" id="PIRSF000105">
    <property type="entry name" value="HCDH"/>
    <property type="match status" value="1"/>
</dbReference>
<dbReference type="InterPro" id="IPR006108">
    <property type="entry name" value="3HC_DH_C"/>
</dbReference>
<dbReference type="PANTHER" id="PTHR48075">
    <property type="entry name" value="3-HYDROXYACYL-COA DEHYDROGENASE FAMILY PROTEIN"/>
    <property type="match status" value="1"/>
</dbReference>
<dbReference type="EMBL" id="FMWL01000005">
    <property type="protein sequence ID" value="SCZ78599.1"/>
    <property type="molecule type" value="Genomic_DNA"/>
</dbReference>
<dbReference type="FunFam" id="3.40.50.720:FF:000009">
    <property type="entry name" value="Fatty oxidation complex, alpha subunit"/>
    <property type="match status" value="1"/>
</dbReference>
<organism evidence="8 9">
    <name type="scientific">Acidaminobacter hydrogenoformans DSM 2784</name>
    <dbReference type="NCBI Taxonomy" id="1120920"/>
    <lineage>
        <taxon>Bacteria</taxon>
        <taxon>Bacillati</taxon>
        <taxon>Bacillota</taxon>
        <taxon>Clostridia</taxon>
        <taxon>Peptostreptococcales</taxon>
        <taxon>Acidaminobacteraceae</taxon>
        <taxon>Acidaminobacter</taxon>
    </lineage>
</organism>
<sequence length="309" mass="34580">MEIKNVTILGSGLMGSGLAQVFAMDEDAKVILRSRSLKAEPQKEIRANLEIMITRGAMTEEKAQGILSRITFTDNMEMACKDADLIVECVPEVMDIKQDLFRDIEPLCKPTCILATNTSVMSITEIASKCKDKTRVVGAHFWNPPYLIPLVEVVKGDETTDETMARTYDYLKKIGKKPVKCMKDVPGFIANRLQHAIWREALSIVENGIADAATVDEALRFGPGLRWPVLGILENADMIGLDLSLNIQRYIVKYLEDSHEPSALLQSLVEKGDLGFKTGKGYQDWTPEQISASNKRLREYLIDVTRELN</sequence>
<dbReference type="SUPFAM" id="SSF48179">
    <property type="entry name" value="6-phosphogluconate dehydrogenase C-terminal domain-like"/>
    <property type="match status" value="1"/>
</dbReference>
<dbReference type="InterPro" id="IPR006176">
    <property type="entry name" value="3-OHacyl-CoA_DH_NAD-bd"/>
</dbReference>
<dbReference type="STRING" id="1120920.SAMN03080599_01333"/>
<dbReference type="InterPro" id="IPR036291">
    <property type="entry name" value="NAD(P)-bd_dom_sf"/>
</dbReference>
<keyword evidence="9" id="KW-1185">Reference proteome</keyword>
<dbReference type="GO" id="GO:0008691">
    <property type="term" value="F:3-hydroxybutyryl-CoA dehydrogenase activity"/>
    <property type="evidence" value="ECO:0007669"/>
    <property type="project" value="TreeGrafter"/>
</dbReference>
<evidence type="ECO:0000256" key="5">
    <source>
        <dbReference type="PIRSR" id="PIRSR000105-1"/>
    </source>
</evidence>
<dbReference type="PANTHER" id="PTHR48075:SF5">
    <property type="entry name" value="3-HYDROXYBUTYRYL-COA DEHYDROGENASE"/>
    <property type="match status" value="1"/>
</dbReference>
<name>A0A1G5RZ61_9FIRM</name>
<dbReference type="InterPro" id="IPR013328">
    <property type="entry name" value="6PGD_dom2"/>
</dbReference>
<evidence type="ECO:0000256" key="4">
    <source>
        <dbReference type="ARBA" id="ARBA00067747"/>
    </source>
</evidence>
<dbReference type="InterPro" id="IPR008927">
    <property type="entry name" value="6-PGluconate_DH-like_C_sf"/>
</dbReference>
<dbReference type="Gene3D" id="3.40.50.720">
    <property type="entry name" value="NAD(P)-binding Rossmann-like Domain"/>
    <property type="match status" value="1"/>
</dbReference>
<dbReference type="Pfam" id="PF02737">
    <property type="entry name" value="3HCDH_N"/>
    <property type="match status" value="1"/>
</dbReference>
<dbReference type="Pfam" id="PF00725">
    <property type="entry name" value="3HCDH"/>
    <property type="match status" value="1"/>
</dbReference>
<evidence type="ECO:0000259" key="7">
    <source>
        <dbReference type="Pfam" id="PF02737"/>
    </source>
</evidence>
<accession>A0A1G5RZ61</accession>
<comment type="similarity">
    <text evidence="2">Belongs to the 3-hydroxyacyl-CoA dehydrogenase family.</text>
</comment>
<protein>
    <recommendedName>
        <fullName evidence="4">3-hydroxybutyryl-CoA dehydrogenase</fullName>
    </recommendedName>
</protein>
<feature type="domain" description="3-hydroxyacyl-CoA dehydrogenase NAD binding" evidence="7">
    <location>
        <begin position="5"/>
        <end position="184"/>
    </location>
</feature>
<comment type="pathway">
    <text evidence="1">Lipid metabolism; butanoate metabolism.</text>
</comment>
<dbReference type="Proteomes" id="UP000199208">
    <property type="component" value="Unassembled WGS sequence"/>
</dbReference>
<keyword evidence="3" id="KW-0560">Oxidoreductase</keyword>
<proteinExistence type="inferred from homology"/>
<feature type="site" description="Important for catalytic activity" evidence="5">
    <location>
        <position position="140"/>
    </location>
</feature>